<dbReference type="AlphaFoldDB" id="A0A377ISP9"/>
<dbReference type="Proteomes" id="UP000254543">
    <property type="component" value="Unassembled WGS sequence"/>
</dbReference>
<sequence>MSFDEETEDEDFEELIKEVEGLENSYYFLKGENAELSKEKERLANKNDKLQKQVHELENSYRLLKNEKAELLKDREKLTTQNTELAEKIKALATERDKLIASHQEKSDLDLHNRRLASANQDLKHQNRKLEEENIALKERAYGLNEQLTLQPQNHNKGNIMVNPLQSLRLPLGHPLVEKLCELSLNNKAAFNEKSGVNFKEEVSKEDQTKFKKALRVLHAIVNNETSLRYPEDNQKFIEDLEQDLAQDKKITNEKIEKTLEIVSYSDVDFEKFKELMLKVDNIAVGLKSYSQSQLLDLNGGHWDLEVPSAPKESVTFRFDNLDEKDKEMNFYARSSLKDLNKGGVVAIDFGTKSTTASYMDKTGTYRLLSIGGLVDDASPTKFENPTIMEFRYKENFLNAYNALDHRPFTEKNDIEVAHEAQTNAEGVEGNDLYRFFSKLKQWAGADEKQNFRDCEKDFSLESFTNCTGFNPIEIYAYCIGRSINNMENGVFLKYFLSYPIKYEKHQAEKIRESFERGLKKSLPRHVFDDEKTAKTFKVELRASEPCAYAISVLKSYGFFKSEKLDKPVYYGVFDFGGGTTDFDFGKWEKSANPKFLYKMTHFSSGGDKYLGGENLLEWLAWEAYAKNFQELKAKDIIIAKPNYDRIDTQRFGSFMQNSREARLNLQEIASQLRPFLENLDADIIEAIEENEEFEIKDFEKDFKAMLLDRNGVETECDLKVDCKELLSLLKDKIEEGVANFFAGFSKVMAENIDDQCRAFHIFLGENASRSVLVKQAFENAKEKQLKDYQQKTSKNDFTFIIYEPLGTEKSDKQILELTGEDVSNTPAYLKPTCKTGVAFGLLESRDKAKGIEMPSISSNPVFKYDLGIEIEGKFHAKIHRDSLKPNEYQIFQTKEEWGGFDELEIRYSDKALANTNTLDIKDTQMISIALEEVEEVDVKVCCVDSQSIKVGLFKDGQLIYESEVEKL</sequence>
<proteinExistence type="predicted"/>
<evidence type="ECO:0000313" key="3">
    <source>
        <dbReference type="Proteomes" id="UP000254543"/>
    </source>
</evidence>
<keyword evidence="2" id="KW-0808">Transferase</keyword>
<dbReference type="GO" id="GO:0016740">
    <property type="term" value="F:transferase activity"/>
    <property type="evidence" value="ECO:0007669"/>
    <property type="project" value="UniProtKB-KW"/>
</dbReference>
<feature type="coiled-coil region" evidence="1">
    <location>
        <begin position="5"/>
        <end position="147"/>
    </location>
</feature>
<gene>
    <name evidence="2" type="ORF">NCTC13338_01447</name>
</gene>
<dbReference type="EMBL" id="UGHQ01000001">
    <property type="protein sequence ID" value="STO83317.1"/>
    <property type="molecule type" value="Genomic_DNA"/>
</dbReference>
<name>A0A377ISP9_HELPX</name>
<organism evidence="2 3">
    <name type="scientific">Helicobacter pylori</name>
    <name type="common">Campylobacter pylori</name>
    <dbReference type="NCBI Taxonomy" id="210"/>
    <lineage>
        <taxon>Bacteria</taxon>
        <taxon>Pseudomonadati</taxon>
        <taxon>Campylobacterota</taxon>
        <taxon>Epsilonproteobacteria</taxon>
        <taxon>Campylobacterales</taxon>
        <taxon>Helicobacteraceae</taxon>
        <taxon>Helicobacter</taxon>
    </lineage>
</organism>
<dbReference type="Gene3D" id="3.30.420.40">
    <property type="match status" value="2"/>
</dbReference>
<dbReference type="SUPFAM" id="SSF53067">
    <property type="entry name" value="Actin-like ATPase domain"/>
    <property type="match status" value="1"/>
</dbReference>
<protein>
    <submittedName>
        <fullName evidence="2">Dihydrolipoamide acetyltransferase</fullName>
    </submittedName>
</protein>
<accession>A0A377ISP9</accession>
<reference evidence="2 3" key="1">
    <citation type="submission" date="2018-06" db="EMBL/GenBank/DDBJ databases">
        <authorList>
            <consortium name="Pathogen Informatics"/>
            <person name="Doyle S."/>
        </authorList>
    </citation>
    <scope>NUCLEOTIDE SEQUENCE [LARGE SCALE GENOMIC DNA]</scope>
    <source>
        <strain evidence="2 3">NCTC13338</strain>
    </source>
</reference>
<keyword evidence="1" id="KW-0175">Coiled coil</keyword>
<evidence type="ECO:0000313" key="2">
    <source>
        <dbReference type="EMBL" id="STO83317.1"/>
    </source>
</evidence>
<dbReference type="Gene3D" id="3.90.640.10">
    <property type="entry name" value="Actin, Chain A, domain 4"/>
    <property type="match status" value="1"/>
</dbReference>
<evidence type="ECO:0000256" key="1">
    <source>
        <dbReference type="SAM" id="Coils"/>
    </source>
</evidence>
<dbReference type="InterPro" id="IPR043129">
    <property type="entry name" value="ATPase_NBD"/>
</dbReference>